<comment type="caution">
    <text evidence="1">The sequence shown here is derived from an EMBL/GenBank/DDBJ whole genome shotgun (WGS) entry which is preliminary data.</text>
</comment>
<protein>
    <submittedName>
        <fullName evidence="1">Uncharacterized protein</fullName>
    </submittedName>
</protein>
<reference evidence="1 2" key="1">
    <citation type="submission" date="2021-02" db="EMBL/GenBank/DDBJ databases">
        <authorList>
            <person name="Han P."/>
        </authorList>
    </citation>
    <scope>NUCLEOTIDE SEQUENCE [LARGE SCALE GENOMIC DNA]</scope>
    <source>
        <strain evidence="1">Candidatus Nitrospira sp. ZN2</strain>
    </source>
</reference>
<keyword evidence="2" id="KW-1185">Reference proteome</keyword>
<sequence>MPRVTVYFSEKSADDMRLFRWLVRLPPYQRSRHFKRLALARLINGAGRSGSKRAGKPSQTVLKADTSDTLLSTTSIFVPISLAETQAAFLQAIKRL</sequence>
<accession>A0ABM8S8S1</accession>
<evidence type="ECO:0000313" key="1">
    <source>
        <dbReference type="EMBL" id="CAE6794887.1"/>
    </source>
</evidence>
<dbReference type="Proteomes" id="UP000675880">
    <property type="component" value="Unassembled WGS sequence"/>
</dbReference>
<proteinExistence type="predicted"/>
<evidence type="ECO:0000313" key="2">
    <source>
        <dbReference type="Proteomes" id="UP000675880"/>
    </source>
</evidence>
<gene>
    <name evidence="1" type="ORF">NSPZN2_70042</name>
</gene>
<dbReference type="EMBL" id="CAJNBJ010000020">
    <property type="protein sequence ID" value="CAE6794887.1"/>
    <property type="molecule type" value="Genomic_DNA"/>
</dbReference>
<organism evidence="1 2">
    <name type="scientific">Nitrospira defluvii</name>
    <dbReference type="NCBI Taxonomy" id="330214"/>
    <lineage>
        <taxon>Bacteria</taxon>
        <taxon>Pseudomonadati</taxon>
        <taxon>Nitrospirota</taxon>
        <taxon>Nitrospiria</taxon>
        <taxon>Nitrospirales</taxon>
        <taxon>Nitrospiraceae</taxon>
        <taxon>Nitrospira</taxon>
    </lineage>
</organism>
<name>A0ABM8S8S1_9BACT</name>